<dbReference type="AlphaFoldDB" id="A0A5N5QDP6"/>
<evidence type="ECO:0000313" key="3">
    <source>
        <dbReference type="Proteomes" id="UP000383932"/>
    </source>
</evidence>
<proteinExistence type="predicted"/>
<dbReference type="Proteomes" id="UP000383932">
    <property type="component" value="Unassembled WGS sequence"/>
</dbReference>
<organism evidence="2 3">
    <name type="scientific">Ceratobasidium theobromae</name>
    <dbReference type="NCBI Taxonomy" id="1582974"/>
    <lineage>
        <taxon>Eukaryota</taxon>
        <taxon>Fungi</taxon>
        <taxon>Dikarya</taxon>
        <taxon>Basidiomycota</taxon>
        <taxon>Agaricomycotina</taxon>
        <taxon>Agaricomycetes</taxon>
        <taxon>Cantharellales</taxon>
        <taxon>Ceratobasidiaceae</taxon>
        <taxon>Ceratobasidium</taxon>
    </lineage>
</organism>
<evidence type="ECO:0000256" key="1">
    <source>
        <dbReference type="SAM" id="MobiDB-lite"/>
    </source>
</evidence>
<name>A0A5N5QDP6_9AGAM</name>
<dbReference type="OrthoDB" id="8954335at2759"/>
<dbReference type="EMBL" id="SSOP01000269">
    <property type="protein sequence ID" value="KAB5589447.1"/>
    <property type="molecule type" value="Genomic_DNA"/>
</dbReference>
<gene>
    <name evidence="2" type="ORF">CTheo_7115</name>
</gene>
<comment type="caution">
    <text evidence="2">The sequence shown here is derived from an EMBL/GenBank/DDBJ whole genome shotgun (WGS) entry which is preliminary data.</text>
</comment>
<sequence>MWHDPPEQIELDREQELKNSKEFFQPILANGARMTRYFRRTDTENTRDIIRMCISNTPRLAQLVDDLSEGALLEDTAADKTLHEELIKLIETQKTVLDIIHQKIGEDRRQSEAKLEAAKRENRNINCALATEREDRKKERKQLEEEQQRDREEIATLRAQISELQERMNESRGGDRS</sequence>
<keyword evidence="3" id="KW-1185">Reference proteome</keyword>
<accession>A0A5N5QDP6</accession>
<feature type="region of interest" description="Disordered" evidence="1">
    <location>
        <begin position="126"/>
        <end position="152"/>
    </location>
</feature>
<evidence type="ECO:0000313" key="2">
    <source>
        <dbReference type="EMBL" id="KAB5589447.1"/>
    </source>
</evidence>
<protein>
    <submittedName>
        <fullName evidence="2">50S ribosome-binding GTPase</fullName>
    </submittedName>
</protein>
<reference evidence="2 3" key="1">
    <citation type="journal article" date="2019" name="Fungal Biol. Biotechnol.">
        <title>Draft genome sequence of fastidious pathogen Ceratobasidium theobromae, which causes vascular-streak dieback in Theobroma cacao.</title>
        <authorList>
            <person name="Ali S.S."/>
            <person name="Asman A."/>
            <person name="Shao J."/>
            <person name="Firmansyah A.P."/>
            <person name="Susilo A.W."/>
            <person name="Rosmana A."/>
            <person name="McMahon P."/>
            <person name="Junaid M."/>
            <person name="Guest D."/>
            <person name="Kheng T.Y."/>
            <person name="Meinhardt L.W."/>
            <person name="Bailey B.A."/>
        </authorList>
    </citation>
    <scope>NUCLEOTIDE SEQUENCE [LARGE SCALE GENOMIC DNA]</scope>
    <source>
        <strain evidence="2 3">CT2</strain>
    </source>
</reference>
<feature type="compositionally biased region" description="Basic and acidic residues" evidence="1">
    <location>
        <begin position="131"/>
        <end position="152"/>
    </location>
</feature>